<dbReference type="Proteomes" id="UP000239047">
    <property type="component" value="Unassembled WGS sequence"/>
</dbReference>
<dbReference type="Pfam" id="PF03448">
    <property type="entry name" value="MgtE_N"/>
    <property type="match status" value="1"/>
</dbReference>
<evidence type="ECO:0000313" key="4">
    <source>
        <dbReference type="EMBL" id="PPA72055.1"/>
    </source>
</evidence>
<feature type="domain" description="Magnesium transporter MgtE intracellular" evidence="3">
    <location>
        <begin position="138"/>
        <end position="195"/>
    </location>
</feature>
<evidence type="ECO:0000313" key="5">
    <source>
        <dbReference type="Proteomes" id="UP000239047"/>
    </source>
</evidence>
<feature type="coiled-coil region" evidence="1">
    <location>
        <begin position="81"/>
        <end position="139"/>
    </location>
</feature>
<comment type="caution">
    <text evidence="4">The sequence shown here is derived from an EMBL/GenBank/DDBJ whole genome shotgun (WGS) entry which is preliminary data.</text>
</comment>
<dbReference type="AlphaFoldDB" id="A0A2S5GGL7"/>
<evidence type="ECO:0000256" key="1">
    <source>
        <dbReference type="SAM" id="Coils"/>
    </source>
</evidence>
<gene>
    <name evidence="4" type="ORF">C4B60_01350</name>
</gene>
<keyword evidence="1" id="KW-0175">Coiled coil</keyword>
<feature type="transmembrane region" description="Helical" evidence="2">
    <location>
        <begin position="21"/>
        <end position="44"/>
    </location>
</feature>
<protein>
    <recommendedName>
        <fullName evidence="3">Magnesium transporter MgtE intracellular domain-containing protein</fullName>
    </recommendedName>
</protein>
<dbReference type="EMBL" id="PREZ01000001">
    <property type="protein sequence ID" value="PPA72055.1"/>
    <property type="molecule type" value="Genomic_DNA"/>
</dbReference>
<organism evidence="4 5">
    <name type="scientific">Jeotgalibacillus proteolyticus</name>
    <dbReference type="NCBI Taxonomy" id="2082395"/>
    <lineage>
        <taxon>Bacteria</taxon>
        <taxon>Bacillati</taxon>
        <taxon>Bacillota</taxon>
        <taxon>Bacilli</taxon>
        <taxon>Bacillales</taxon>
        <taxon>Caryophanaceae</taxon>
        <taxon>Jeotgalibacillus</taxon>
    </lineage>
</organism>
<dbReference type="RefSeq" id="WP_104055962.1">
    <property type="nucleotide sequence ID" value="NZ_PREZ01000001.1"/>
</dbReference>
<dbReference type="InterPro" id="IPR006668">
    <property type="entry name" value="Mg_transptr_MgtE_intracell_dom"/>
</dbReference>
<dbReference type="SUPFAM" id="SSF158791">
    <property type="entry name" value="MgtE N-terminal domain-like"/>
    <property type="match status" value="1"/>
</dbReference>
<evidence type="ECO:0000256" key="2">
    <source>
        <dbReference type="SAM" id="Phobius"/>
    </source>
</evidence>
<sequence length="200" mass="22035">MNKPAAKEEVNEAKSAGKLQVFLMIVFIPAIFLLFAGLAVFYLLDINVLEEAQEAGIPVPFLSGANETLPEGHSVTSAEQIEALQMQLKEKDSKIAELENTIKTREEENTRALADQERLNEEISKLQEEEEETSKRNNEMASVFKEMSGKTAAPVLLSMNDNEAADILRALPTDTVAKIFEKMPPADAAKYAQLLADQAP</sequence>
<proteinExistence type="predicted"/>
<keyword evidence="2" id="KW-0472">Membrane</keyword>
<dbReference type="InterPro" id="IPR038076">
    <property type="entry name" value="MgtE_N_sf"/>
</dbReference>
<dbReference type="OrthoDB" id="1724615at2"/>
<keyword evidence="2" id="KW-1133">Transmembrane helix</keyword>
<reference evidence="4 5" key="1">
    <citation type="submission" date="2018-02" db="EMBL/GenBank/DDBJ databases">
        <title>Jeotgalibacillus proteolyticum sp. nov. a protease producing bacterium isolated from ocean sediments of Laizhou Bay.</title>
        <authorList>
            <person name="Li Y."/>
        </authorList>
    </citation>
    <scope>NUCLEOTIDE SEQUENCE [LARGE SCALE GENOMIC DNA]</scope>
    <source>
        <strain evidence="4 5">22-7</strain>
    </source>
</reference>
<keyword evidence="2" id="KW-0812">Transmembrane</keyword>
<keyword evidence="5" id="KW-1185">Reference proteome</keyword>
<name>A0A2S5GGL7_9BACL</name>
<dbReference type="Gene3D" id="1.25.60.10">
    <property type="entry name" value="MgtE N-terminal domain-like"/>
    <property type="match status" value="1"/>
</dbReference>
<accession>A0A2S5GGL7</accession>
<evidence type="ECO:0000259" key="3">
    <source>
        <dbReference type="Pfam" id="PF03448"/>
    </source>
</evidence>